<evidence type="ECO:0000256" key="2">
    <source>
        <dbReference type="ARBA" id="ARBA00022801"/>
    </source>
</evidence>
<dbReference type="PANTHER" id="PTHR35147">
    <property type="entry name" value="CHEMORECEPTOR GLUTAMINE DEAMIDASE CHED-RELATED"/>
    <property type="match status" value="1"/>
</dbReference>
<comment type="function">
    <text evidence="3">Probably deamidates glutamine residues to glutamate on methyl-accepting chemotaxis receptors (MCPs), playing an important role in chemotaxis.</text>
</comment>
<comment type="catalytic activity">
    <reaction evidence="3">
        <text>L-glutaminyl-[protein] + H2O = L-glutamyl-[protein] + NH4(+)</text>
        <dbReference type="Rhea" id="RHEA:16441"/>
        <dbReference type="Rhea" id="RHEA-COMP:10207"/>
        <dbReference type="Rhea" id="RHEA-COMP:10208"/>
        <dbReference type="ChEBI" id="CHEBI:15377"/>
        <dbReference type="ChEBI" id="CHEBI:28938"/>
        <dbReference type="ChEBI" id="CHEBI:29973"/>
        <dbReference type="ChEBI" id="CHEBI:30011"/>
        <dbReference type="EC" id="3.5.1.44"/>
    </reaction>
</comment>
<evidence type="ECO:0000256" key="3">
    <source>
        <dbReference type="HAMAP-Rule" id="MF_01440"/>
    </source>
</evidence>
<dbReference type="EC" id="3.5.1.44" evidence="3"/>
<dbReference type="GO" id="GO:0050568">
    <property type="term" value="F:protein-glutamine glutaminase activity"/>
    <property type="evidence" value="ECO:0007669"/>
    <property type="project" value="UniProtKB-UniRule"/>
</dbReference>
<dbReference type="AlphaFoldDB" id="A8ZVX8"/>
<protein>
    <recommendedName>
        <fullName evidence="3">Probable chemoreceptor glutamine deamidase CheD</fullName>
        <ecNumber evidence="3">3.5.1.44</ecNumber>
    </recommendedName>
</protein>
<dbReference type="CDD" id="cd16352">
    <property type="entry name" value="CheD"/>
    <property type="match status" value="1"/>
</dbReference>
<dbReference type="EMBL" id="CP000859">
    <property type="protein sequence ID" value="ABW66687.1"/>
    <property type="molecule type" value="Genomic_DNA"/>
</dbReference>
<dbReference type="InterPro" id="IPR005659">
    <property type="entry name" value="Chemorcpt_Glu_NH3ase_CheD"/>
</dbReference>
<dbReference type="STRING" id="96561.Dole_0877"/>
<dbReference type="KEGG" id="dol:Dole_0877"/>
<dbReference type="InterPro" id="IPR011324">
    <property type="entry name" value="Cytotoxic_necrot_fac-like_cat"/>
</dbReference>
<dbReference type="GO" id="GO:0006935">
    <property type="term" value="P:chemotaxis"/>
    <property type="evidence" value="ECO:0007669"/>
    <property type="project" value="UniProtKB-UniRule"/>
</dbReference>
<dbReference type="OrthoDB" id="9807202at2"/>
<dbReference type="Pfam" id="PF03975">
    <property type="entry name" value="CheD"/>
    <property type="match status" value="1"/>
</dbReference>
<evidence type="ECO:0000313" key="4">
    <source>
        <dbReference type="EMBL" id="ABW66687.1"/>
    </source>
</evidence>
<evidence type="ECO:0000313" key="5">
    <source>
        <dbReference type="Proteomes" id="UP000008561"/>
    </source>
</evidence>
<dbReference type="PANTHER" id="PTHR35147:SF1">
    <property type="entry name" value="CHEMORECEPTOR GLUTAMINE DEAMIDASE CHED-RELATED"/>
    <property type="match status" value="1"/>
</dbReference>
<organism evidence="4 5">
    <name type="scientific">Desulfosudis oleivorans (strain DSM 6200 / JCM 39069 / Hxd3)</name>
    <name type="common">Desulfococcus oleovorans</name>
    <dbReference type="NCBI Taxonomy" id="96561"/>
    <lineage>
        <taxon>Bacteria</taxon>
        <taxon>Pseudomonadati</taxon>
        <taxon>Thermodesulfobacteriota</taxon>
        <taxon>Desulfobacteria</taxon>
        <taxon>Desulfobacterales</taxon>
        <taxon>Desulfosudaceae</taxon>
        <taxon>Desulfosudis</taxon>
    </lineage>
</organism>
<accession>A8ZVX8</accession>
<dbReference type="Proteomes" id="UP000008561">
    <property type="component" value="Chromosome"/>
</dbReference>
<dbReference type="SUPFAM" id="SSF64438">
    <property type="entry name" value="CNF1/YfiH-like putative cysteine hydrolases"/>
    <property type="match status" value="1"/>
</dbReference>
<dbReference type="RefSeq" id="WP_012174305.1">
    <property type="nucleotide sequence ID" value="NC_009943.1"/>
</dbReference>
<reference evidence="4 5" key="1">
    <citation type="submission" date="2007-10" db="EMBL/GenBank/DDBJ databases">
        <title>Complete sequence of Desulfococcus oleovorans Hxd3.</title>
        <authorList>
            <consortium name="US DOE Joint Genome Institute"/>
            <person name="Copeland A."/>
            <person name="Lucas S."/>
            <person name="Lapidus A."/>
            <person name="Barry K."/>
            <person name="Glavina del Rio T."/>
            <person name="Dalin E."/>
            <person name="Tice H."/>
            <person name="Pitluck S."/>
            <person name="Kiss H."/>
            <person name="Brettin T."/>
            <person name="Bruce D."/>
            <person name="Detter J.C."/>
            <person name="Han C."/>
            <person name="Schmutz J."/>
            <person name="Larimer F."/>
            <person name="Land M."/>
            <person name="Hauser L."/>
            <person name="Kyrpides N."/>
            <person name="Kim E."/>
            <person name="Wawrik B."/>
            <person name="Richardson P."/>
        </authorList>
    </citation>
    <scope>NUCLEOTIDE SEQUENCE [LARGE SCALE GENOMIC DNA]</scope>
    <source>
        <strain evidence="5">DSM 6200 / JCM 39069 / Hxd3</strain>
    </source>
</reference>
<keyword evidence="2 3" id="KW-0378">Hydrolase</keyword>
<dbReference type="HOGENOM" id="CLU_087854_1_0_7"/>
<dbReference type="eggNOG" id="COG1871">
    <property type="taxonomic scope" value="Bacteria"/>
</dbReference>
<dbReference type="InterPro" id="IPR038592">
    <property type="entry name" value="CheD-like_sf"/>
</dbReference>
<keyword evidence="1 3" id="KW-0145">Chemotaxis</keyword>
<evidence type="ECO:0000256" key="1">
    <source>
        <dbReference type="ARBA" id="ARBA00022500"/>
    </source>
</evidence>
<dbReference type="HAMAP" id="MF_01440">
    <property type="entry name" value="CheD"/>
    <property type="match status" value="1"/>
</dbReference>
<dbReference type="Gene3D" id="3.30.1330.200">
    <property type="match status" value="1"/>
</dbReference>
<keyword evidence="5" id="KW-1185">Reference proteome</keyword>
<proteinExistence type="inferred from homology"/>
<comment type="similarity">
    <text evidence="3">Belongs to the CheD family.</text>
</comment>
<gene>
    <name evidence="3" type="primary">cheD</name>
    <name evidence="4" type="ordered locus">Dole_0877</name>
</gene>
<name>A8ZVX8_DESOH</name>
<sequence>MKGQLDTRCLPDSDPDWPGVYLKQGEWFVSDGSPAQVRTVLGSCVTVTMYCPRLNIGGITHSLLPFPLPGTPDTANLVGRYVNSSVRHIFGKMSARGVVPRTMEVKIFGGSQMFLPVPGKHENKTLNIGRRNVETALQVIGELGLTVTATDVGGTLGRKVLFFPHRGDVWIKKIQRTLVGKEGKDG</sequence>